<dbReference type="AlphaFoldDB" id="A0A834KKG1"/>
<evidence type="ECO:0000256" key="1">
    <source>
        <dbReference type="SAM" id="MobiDB-lite"/>
    </source>
</evidence>
<dbReference type="EMBL" id="JACSEA010000002">
    <property type="protein sequence ID" value="KAF7407577.1"/>
    <property type="molecule type" value="Genomic_DNA"/>
</dbReference>
<dbReference type="Proteomes" id="UP000614350">
    <property type="component" value="Unassembled WGS sequence"/>
</dbReference>
<evidence type="ECO:0000313" key="2">
    <source>
        <dbReference type="EMBL" id="KAF7407577.1"/>
    </source>
</evidence>
<proteinExistence type="predicted"/>
<comment type="caution">
    <text evidence="2">The sequence shown here is derived from an EMBL/GenBank/DDBJ whole genome shotgun (WGS) entry which is preliminary data.</text>
</comment>
<keyword evidence="3" id="KW-1185">Reference proteome</keyword>
<feature type="region of interest" description="Disordered" evidence="1">
    <location>
        <begin position="30"/>
        <end position="100"/>
    </location>
</feature>
<feature type="compositionally biased region" description="Pro residues" evidence="1">
    <location>
        <begin position="37"/>
        <end position="53"/>
    </location>
</feature>
<name>A0A834KKG1_VESVU</name>
<organism evidence="2 3">
    <name type="scientific">Vespula vulgaris</name>
    <name type="common">Yellow jacket</name>
    <name type="synonym">Wasp</name>
    <dbReference type="NCBI Taxonomy" id="7454"/>
    <lineage>
        <taxon>Eukaryota</taxon>
        <taxon>Metazoa</taxon>
        <taxon>Ecdysozoa</taxon>
        <taxon>Arthropoda</taxon>
        <taxon>Hexapoda</taxon>
        <taxon>Insecta</taxon>
        <taxon>Pterygota</taxon>
        <taxon>Neoptera</taxon>
        <taxon>Endopterygota</taxon>
        <taxon>Hymenoptera</taxon>
        <taxon>Apocrita</taxon>
        <taxon>Aculeata</taxon>
        <taxon>Vespoidea</taxon>
        <taxon>Vespidae</taxon>
        <taxon>Vespinae</taxon>
        <taxon>Vespula</taxon>
    </lineage>
</organism>
<evidence type="ECO:0000313" key="3">
    <source>
        <dbReference type="Proteomes" id="UP000614350"/>
    </source>
</evidence>
<gene>
    <name evidence="2" type="ORF">HZH66_002114</name>
</gene>
<protein>
    <submittedName>
        <fullName evidence="2">Uncharacterized protein</fullName>
    </submittedName>
</protein>
<sequence>MDSCCLLTEGPLQSAAVASLTTRILHHRLTSSRVDSLPPPPPPPPTLLPPLPIESPMSKLNSAGQRESHSRTDNAAIFVLPVPPSDNISSMYKKKKKKME</sequence>
<reference evidence="2" key="1">
    <citation type="journal article" date="2020" name="G3 (Bethesda)">
        <title>High-Quality Assemblies for Three Invasive Social Wasps from the &lt;i&gt;Vespula&lt;/i&gt; Genus.</title>
        <authorList>
            <person name="Harrop T.W.R."/>
            <person name="Guhlin J."/>
            <person name="McLaughlin G.M."/>
            <person name="Permina E."/>
            <person name="Stockwell P."/>
            <person name="Gilligan J."/>
            <person name="Le Lec M.F."/>
            <person name="Gruber M.A.M."/>
            <person name="Quinn O."/>
            <person name="Lovegrove M."/>
            <person name="Duncan E.J."/>
            <person name="Remnant E.J."/>
            <person name="Van Eeckhoven J."/>
            <person name="Graham B."/>
            <person name="Knapp R.A."/>
            <person name="Langford K.W."/>
            <person name="Kronenberg Z."/>
            <person name="Press M.O."/>
            <person name="Eacker S.M."/>
            <person name="Wilson-Rankin E.E."/>
            <person name="Purcell J."/>
            <person name="Lester P.J."/>
            <person name="Dearden P.K."/>
        </authorList>
    </citation>
    <scope>NUCLEOTIDE SEQUENCE</scope>
    <source>
        <strain evidence="2">Marl-1</strain>
    </source>
</reference>
<accession>A0A834KKG1</accession>